<dbReference type="SUPFAM" id="SSF50156">
    <property type="entry name" value="PDZ domain-like"/>
    <property type="match status" value="1"/>
</dbReference>
<feature type="domain" description="Lon proteolytic" evidence="2">
    <location>
        <begin position="231"/>
        <end position="328"/>
    </location>
</feature>
<dbReference type="InterPro" id="IPR014721">
    <property type="entry name" value="Ribsml_uS5_D2-typ_fold_subgr"/>
</dbReference>
<dbReference type="Proteomes" id="UP001209076">
    <property type="component" value="Unassembled WGS sequence"/>
</dbReference>
<organism evidence="3 4">
    <name type="scientific">Paracholeplasma vituli</name>
    <dbReference type="NCBI Taxonomy" id="69473"/>
    <lineage>
        <taxon>Bacteria</taxon>
        <taxon>Bacillati</taxon>
        <taxon>Mycoplasmatota</taxon>
        <taxon>Mollicutes</taxon>
        <taxon>Acholeplasmatales</taxon>
        <taxon>Acholeplasmataceae</taxon>
        <taxon>Paracholeplasma</taxon>
    </lineage>
</organism>
<keyword evidence="4" id="KW-1185">Reference proteome</keyword>
<accession>A0ABT2PWP0</accession>
<keyword evidence="1" id="KW-1133">Transmembrane helix</keyword>
<dbReference type="Gene3D" id="2.30.42.10">
    <property type="match status" value="1"/>
</dbReference>
<evidence type="ECO:0000259" key="2">
    <source>
        <dbReference type="Pfam" id="PF05362"/>
    </source>
</evidence>
<evidence type="ECO:0000313" key="3">
    <source>
        <dbReference type="EMBL" id="MCU0104851.1"/>
    </source>
</evidence>
<keyword evidence="1" id="KW-0812">Transmembrane</keyword>
<dbReference type="InterPro" id="IPR008269">
    <property type="entry name" value="Lon_proteolytic"/>
</dbReference>
<dbReference type="EMBL" id="JAOEGN010000006">
    <property type="protein sequence ID" value="MCU0104851.1"/>
    <property type="molecule type" value="Genomic_DNA"/>
</dbReference>
<dbReference type="Gene3D" id="3.30.230.10">
    <property type="match status" value="1"/>
</dbReference>
<proteinExistence type="predicted"/>
<evidence type="ECO:0000256" key="1">
    <source>
        <dbReference type="SAM" id="Phobius"/>
    </source>
</evidence>
<dbReference type="InterPro" id="IPR036034">
    <property type="entry name" value="PDZ_sf"/>
</dbReference>
<sequence length="331" mass="37430">MKWLWKHKVTSIVLILVYVSILFSVTYRLNDKTLTLKGDLTPVKTQVNLEQDPHFYTIYVVSMDKPTLFQYWIAKLIKQIDISTLPKAYEGMSVMDQFKMGQIAEELSYQYATIQAYTRANLVNPNIQIDYVLKGYIASFVESYQDDIRLGDILIEVDTMTIDSVSKETLFGQFSNNDQVEVVVLRGQERLTITLNKNTTMDRYGIRFEPYYTLTTIPLLSTAHTSDFVGGPSGGMIQTLDLYMKLLDIDLKELKIAGTGTIELDGTIGAIGGIEQKIYTANDHNIDIFLCGAENYEAALKVYETLKSPTFELIKVGDIDEAIQSVLSRLS</sequence>
<evidence type="ECO:0000313" key="4">
    <source>
        <dbReference type="Proteomes" id="UP001209076"/>
    </source>
</evidence>
<protein>
    <recommendedName>
        <fullName evidence="2">Lon proteolytic domain-containing protein</fullName>
    </recommendedName>
</protein>
<dbReference type="SUPFAM" id="SSF54211">
    <property type="entry name" value="Ribosomal protein S5 domain 2-like"/>
    <property type="match status" value="1"/>
</dbReference>
<gene>
    <name evidence="3" type="ORF">N7603_04190</name>
</gene>
<reference evidence="4" key="1">
    <citation type="submission" date="2023-07" db="EMBL/GenBank/DDBJ databases">
        <title>Novel Mycoplasma species identified in domestic and wild animals.</title>
        <authorList>
            <person name="Volokhov D.V."/>
            <person name="Furtak V.A."/>
            <person name="Zagorodnyaya T.A."/>
        </authorList>
    </citation>
    <scope>NUCLEOTIDE SEQUENCE [LARGE SCALE GENOMIC DNA]</scope>
    <source>
        <strain evidence="4">92-19</strain>
    </source>
</reference>
<name>A0ABT2PWP0_9MOLU</name>
<dbReference type="InterPro" id="IPR020568">
    <property type="entry name" value="Ribosomal_Su5_D2-typ_SF"/>
</dbReference>
<dbReference type="RefSeq" id="WP_262096105.1">
    <property type="nucleotide sequence ID" value="NZ_JAOEGN010000006.1"/>
</dbReference>
<feature type="transmembrane region" description="Helical" evidence="1">
    <location>
        <begin position="12"/>
        <end position="29"/>
    </location>
</feature>
<keyword evidence="1" id="KW-0472">Membrane</keyword>
<dbReference type="Pfam" id="PF05362">
    <property type="entry name" value="Lon_C"/>
    <property type="match status" value="1"/>
</dbReference>
<comment type="caution">
    <text evidence="3">The sequence shown here is derived from an EMBL/GenBank/DDBJ whole genome shotgun (WGS) entry which is preliminary data.</text>
</comment>